<proteinExistence type="predicted"/>
<accession>A0A016VQS5</accession>
<dbReference type="AlphaFoldDB" id="A0A016VQS5"/>
<reference evidence="2" key="1">
    <citation type="journal article" date="2015" name="Nat. Genet.">
        <title>The genome and transcriptome of the zoonotic hookworm Ancylostoma ceylanicum identify infection-specific gene families.</title>
        <authorList>
            <person name="Schwarz E.M."/>
            <person name="Hu Y."/>
            <person name="Antoshechkin I."/>
            <person name="Miller M.M."/>
            <person name="Sternberg P.W."/>
            <person name="Aroian R.V."/>
        </authorList>
    </citation>
    <scope>NUCLEOTIDE SEQUENCE</scope>
    <source>
        <strain evidence="2">HY135</strain>
    </source>
</reference>
<sequence>MTWRTLDRRNYYGRTLARPRISAVADVAGGMPLATINTHAMRACRGVLRTLLAYSGCSLTHIFFGDSMLSQRHPYEFTRDGIERFLEIEECEMNRAVFLLMPFNE</sequence>
<dbReference type="Proteomes" id="UP000024635">
    <property type="component" value="Unassembled WGS sequence"/>
</dbReference>
<name>A0A016VQS5_9BILA</name>
<organism evidence="1 2">
    <name type="scientific">Ancylostoma ceylanicum</name>
    <dbReference type="NCBI Taxonomy" id="53326"/>
    <lineage>
        <taxon>Eukaryota</taxon>
        <taxon>Metazoa</taxon>
        <taxon>Ecdysozoa</taxon>
        <taxon>Nematoda</taxon>
        <taxon>Chromadorea</taxon>
        <taxon>Rhabditida</taxon>
        <taxon>Rhabditina</taxon>
        <taxon>Rhabditomorpha</taxon>
        <taxon>Strongyloidea</taxon>
        <taxon>Ancylostomatidae</taxon>
        <taxon>Ancylostomatinae</taxon>
        <taxon>Ancylostoma</taxon>
    </lineage>
</organism>
<comment type="caution">
    <text evidence="1">The sequence shown here is derived from an EMBL/GenBank/DDBJ whole genome shotgun (WGS) entry which is preliminary data.</text>
</comment>
<evidence type="ECO:0000313" key="1">
    <source>
        <dbReference type="EMBL" id="EYC29924.1"/>
    </source>
</evidence>
<evidence type="ECO:0000313" key="2">
    <source>
        <dbReference type="Proteomes" id="UP000024635"/>
    </source>
</evidence>
<gene>
    <name evidence="1" type="primary">Acey_s0005.g2336</name>
    <name evidence="1" type="ORF">Y032_0005g2336</name>
</gene>
<dbReference type="EMBL" id="JARK01001341">
    <property type="protein sequence ID" value="EYC29924.1"/>
    <property type="molecule type" value="Genomic_DNA"/>
</dbReference>
<keyword evidence="2" id="KW-1185">Reference proteome</keyword>
<protein>
    <submittedName>
        <fullName evidence="1">Uncharacterized protein</fullName>
    </submittedName>
</protein>